<dbReference type="HOGENOM" id="CLU_2747150_0_0_1"/>
<name>F8PNH8_SERL3</name>
<dbReference type="AlphaFoldDB" id="F8PNH8"/>
<evidence type="ECO:0000313" key="2">
    <source>
        <dbReference type="Proteomes" id="UP000008063"/>
    </source>
</evidence>
<accession>F8PNH8</accession>
<feature type="non-terminal residue" evidence="1">
    <location>
        <position position="71"/>
    </location>
</feature>
<evidence type="ECO:0000313" key="1">
    <source>
        <dbReference type="EMBL" id="EGO01705.1"/>
    </source>
</evidence>
<sequence>MPYRKLAEPLAQWIVAYVWKVCTTGTGQAPGFAVYMPTTTNPYSAAPPAGLVESVHSLFLSTLLQPSAVLL</sequence>
<dbReference type="STRING" id="936435.F8PNH8"/>
<dbReference type="EMBL" id="GL945477">
    <property type="protein sequence ID" value="EGO01705.1"/>
    <property type="molecule type" value="Genomic_DNA"/>
</dbReference>
<reference evidence="2" key="1">
    <citation type="journal article" date="2011" name="Science">
        <title>The plant cell wall-decomposing machinery underlies the functional diversity of forest fungi.</title>
        <authorList>
            <person name="Eastwood D.C."/>
            <person name="Floudas D."/>
            <person name="Binder M."/>
            <person name="Majcherczyk A."/>
            <person name="Schneider P."/>
            <person name="Aerts A."/>
            <person name="Asiegbu F.O."/>
            <person name="Baker S.E."/>
            <person name="Barry K."/>
            <person name="Bendiksby M."/>
            <person name="Blumentritt M."/>
            <person name="Coutinho P.M."/>
            <person name="Cullen D."/>
            <person name="de Vries R.P."/>
            <person name="Gathman A."/>
            <person name="Goodell B."/>
            <person name="Henrissat B."/>
            <person name="Ihrmark K."/>
            <person name="Kauserud H."/>
            <person name="Kohler A."/>
            <person name="LaButti K."/>
            <person name="Lapidus A."/>
            <person name="Lavin J.L."/>
            <person name="Lee Y.-H."/>
            <person name="Lindquist E."/>
            <person name="Lilly W."/>
            <person name="Lucas S."/>
            <person name="Morin E."/>
            <person name="Murat C."/>
            <person name="Oguiza J.A."/>
            <person name="Park J."/>
            <person name="Pisabarro A.G."/>
            <person name="Riley R."/>
            <person name="Rosling A."/>
            <person name="Salamov A."/>
            <person name="Schmidt O."/>
            <person name="Schmutz J."/>
            <person name="Skrede I."/>
            <person name="Stenlid J."/>
            <person name="Wiebenga A."/>
            <person name="Xie X."/>
            <person name="Kuees U."/>
            <person name="Hibbett D.S."/>
            <person name="Hoffmeister D."/>
            <person name="Hoegberg N."/>
            <person name="Martin F."/>
            <person name="Grigoriev I.V."/>
            <person name="Watkinson S.C."/>
        </authorList>
    </citation>
    <scope>NUCLEOTIDE SEQUENCE [LARGE SCALE GENOMIC DNA]</scope>
    <source>
        <strain evidence="2">strain S7.3</strain>
    </source>
</reference>
<dbReference type="InParanoid" id="F8PNH8"/>
<organism evidence="2">
    <name type="scientific">Serpula lacrymans var. lacrymans (strain S7.3)</name>
    <name type="common">Dry rot fungus</name>
    <dbReference type="NCBI Taxonomy" id="936435"/>
    <lineage>
        <taxon>Eukaryota</taxon>
        <taxon>Fungi</taxon>
        <taxon>Dikarya</taxon>
        <taxon>Basidiomycota</taxon>
        <taxon>Agaricomycotina</taxon>
        <taxon>Agaricomycetes</taxon>
        <taxon>Agaricomycetidae</taxon>
        <taxon>Boletales</taxon>
        <taxon>Coniophorineae</taxon>
        <taxon>Serpulaceae</taxon>
        <taxon>Serpula</taxon>
    </lineage>
</organism>
<proteinExistence type="predicted"/>
<protein>
    <submittedName>
        <fullName evidence="1">Uncharacterized protein</fullName>
    </submittedName>
</protein>
<dbReference type="Proteomes" id="UP000008063">
    <property type="component" value="Unassembled WGS sequence"/>
</dbReference>
<keyword evidence="2" id="KW-1185">Reference proteome</keyword>
<gene>
    <name evidence="1" type="ORF">SERLA73DRAFT_132166</name>
</gene>